<evidence type="ECO:0000256" key="2">
    <source>
        <dbReference type="ARBA" id="ARBA00004651"/>
    </source>
</evidence>
<feature type="compositionally biased region" description="Basic and acidic residues" evidence="12">
    <location>
        <begin position="874"/>
        <end position="885"/>
    </location>
</feature>
<dbReference type="PANTHER" id="PTHR18934">
    <property type="entry name" value="ATP-DEPENDENT RNA HELICASE"/>
    <property type="match status" value="1"/>
</dbReference>
<evidence type="ECO:0000256" key="10">
    <source>
        <dbReference type="ARBA" id="ARBA00023136"/>
    </source>
</evidence>
<dbReference type="SUPFAM" id="SSF52540">
    <property type="entry name" value="P-loop containing nucleoside triphosphate hydrolases"/>
    <property type="match status" value="1"/>
</dbReference>
<dbReference type="GO" id="GO:0005886">
    <property type="term" value="C:plasma membrane"/>
    <property type="evidence" value="ECO:0007669"/>
    <property type="project" value="UniProtKB-SubCell"/>
</dbReference>
<comment type="caution">
    <text evidence="15">The sequence shown here is derived from an EMBL/GenBank/DDBJ whole genome shotgun (WGS) entry which is preliminary data.</text>
</comment>
<dbReference type="PANTHER" id="PTHR18934:SF213">
    <property type="entry name" value="3'-5' RNA HELICASE YTHDC2"/>
    <property type="match status" value="1"/>
</dbReference>
<dbReference type="GO" id="GO:0004386">
    <property type="term" value="F:helicase activity"/>
    <property type="evidence" value="ECO:0007669"/>
    <property type="project" value="TreeGrafter"/>
</dbReference>
<evidence type="ECO:0000256" key="5">
    <source>
        <dbReference type="ARBA" id="ARBA00022692"/>
    </source>
</evidence>
<dbReference type="GO" id="GO:0034220">
    <property type="term" value="P:monoatomic ion transmembrane transport"/>
    <property type="evidence" value="ECO:0007669"/>
    <property type="project" value="UniProtKB-KW"/>
</dbReference>
<feature type="compositionally biased region" description="Low complexity" evidence="12">
    <location>
        <begin position="1048"/>
        <end position="1059"/>
    </location>
</feature>
<keyword evidence="16" id="KW-1185">Reference proteome</keyword>
<evidence type="ECO:0000256" key="13">
    <source>
        <dbReference type="SAM" id="Phobius"/>
    </source>
</evidence>
<name>A0AAD4NLV6_9BILA</name>
<keyword evidence="4" id="KW-1003">Cell membrane</keyword>
<evidence type="ECO:0000256" key="11">
    <source>
        <dbReference type="ARBA" id="ARBA00023303"/>
    </source>
</evidence>
<feature type="compositionally biased region" description="Polar residues" evidence="12">
    <location>
        <begin position="1038"/>
        <end position="1047"/>
    </location>
</feature>
<keyword evidence="3" id="KW-0813">Transport</keyword>
<evidence type="ECO:0000256" key="7">
    <source>
        <dbReference type="ARBA" id="ARBA00022949"/>
    </source>
</evidence>
<evidence type="ECO:0000313" key="15">
    <source>
        <dbReference type="EMBL" id="KAI1728934.1"/>
    </source>
</evidence>
<dbReference type="InterPro" id="IPR027417">
    <property type="entry name" value="P-loop_NTPase"/>
</dbReference>
<gene>
    <name evidence="15" type="ORF">DdX_01146</name>
</gene>
<dbReference type="InterPro" id="IPR000990">
    <property type="entry name" value="Innexin"/>
</dbReference>
<dbReference type="SMART" id="SM00847">
    <property type="entry name" value="HA2"/>
    <property type="match status" value="1"/>
</dbReference>
<proteinExistence type="predicted"/>
<dbReference type="PROSITE" id="PS51194">
    <property type="entry name" value="HELICASE_CTER"/>
    <property type="match status" value="1"/>
</dbReference>
<accession>A0AAD4NLV6</accession>
<dbReference type="Gene3D" id="3.40.50.300">
    <property type="entry name" value="P-loop containing nucleotide triphosphate hydrolases"/>
    <property type="match status" value="1"/>
</dbReference>
<dbReference type="Pfam" id="PF21010">
    <property type="entry name" value="HA2_C"/>
    <property type="match status" value="1"/>
</dbReference>
<evidence type="ECO:0000256" key="6">
    <source>
        <dbReference type="ARBA" id="ARBA00022868"/>
    </source>
</evidence>
<keyword evidence="11" id="KW-0407">Ion channel</keyword>
<evidence type="ECO:0000313" key="16">
    <source>
        <dbReference type="Proteomes" id="UP001201812"/>
    </source>
</evidence>
<feature type="compositionally biased region" description="Polar residues" evidence="12">
    <location>
        <begin position="1069"/>
        <end position="1080"/>
    </location>
</feature>
<dbReference type="EMBL" id="JAKKPZ010000001">
    <property type="protein sequence ID" value="KAI1728934.1"/>
    <property type="molecule type" value="Genomic_DNA"/>
</dbReference>
<evidence type="ECO:0000256" key="12">
    <source>
        <dbReference type="SAM" id="MobiDB-lite"/>
    </source>
</evidence>
<keyword evidence="6" id="KW-0303">Gap junction</keyword>
<sequence>MWVNPFNAGFVYNTYWVRPGEDIPQEVDSRTKRQLIYYQWVPFLMALEAGFFYLPMIFWSQTNGKSGINIANMVKTVEGTDTSENAERKKAVLAICQHLEDSVRLRYVRREGATKLDYYWKLGMLNGNFVSKFPPVGEFRSEEQIANVSSVDNFQHTQSNNHHHNHYHQNHHDLTTVKTAPDLVSFFESDNRNGSNHSTKNEFGPSVGFSNRSGRRSPSPDTFGESSFENVFGFDKRRENAINDAKKHLDKVLPTRPKIFQPNYANSLRQSRLKHDALIATYLNVGGQQWTETVDTDLALELIRYLMDSPVEGSILVFLPGYEDIATIRNQMNDYTANARTKPVVFTLHSQVNSHDQQKVFESIPRGSRKVILSTNIAEASLTIDDVVFVIDCGKVKEKTYDHTTGISQLKICWIAKSNAEQRSGRAGRCRNGFCFRLYSSQDYDRMLDTQVPEMRRNSIHEVCLHAKMFAPERMSVKAFLEMAPEPPPTEAVEHSLDFLQQLGALYKDQSVFLDPSNGRAADPENNIGREFGSQGFGNSGGFRSTKEEFKPTHNDEGELTELGRVVAQLPLEPQLARLLLFGLALRCLNPVVTLVAVLSHRDPFVLPMTEERTDALAARDEFGKRDFSDHLMLLRAFNAYAKLQQNQQHDFCRAKFLSQAAMKMIYGIRRQLMLELKRLRLIPAHMQHHDEPEFNLYSDCWPMVQGAIVAGCFPGIGFVKAGSKLRKIRTNTDVNASLHPGSVIKRQIQPNAPKRADIPYRFSNEFAIGNEPVIEYLAYQELAKIDEGLTLRTVTVVPPLTVLLFAGPIRVTKEIVENFELGEEDVSNDEVARLKLMAQLGIEPPDNTNGSQSFLGSSALSPKNQTSQDNDFEGWRTEEDDRSKTGIQGTPLVQTEYDDRPQYTMELASWLAFKGTFDVMQCLARLRFKLMSYFLKVLKTPHREDYSINAEDQNLLDCLSKILSMDHEKNNFVACRDLPLPNQKAGQNRQAQQSGNGIYNSPYRHSDYRKPASPNFNEPNNFRPTFQNRRFQWPDRFSQQPQSGWHNGQNTQNGANGQFRRPFRRNEYYNSQHNFGREN</sequence>
<dbReference type="SMART" id="SM00490">
    <property type="entry name" value="HELICc"/>
    <property type="match status" value="1"/>
</dbReference>
<reference evidence="15" key="1">
    <citation type="submission" date="2022-01" db="EMBL/GenBank/DDBJ databases">
        <title>Genome Sequence Resource for Two Populations of Ditylenchus destructor, the Migratory Endoparasitic Phytonematode.</title>
        <authorList>
            <person name="Zhang H."/>
            <person name="Lin R."/>
            <person name="Xie B."/>
        </authorList>
    </citation>
    <scope>NUCLEOTIDE SEQUENCE</scope>
    <source>
        <strain evidence="15">BazhouSP</strain>
    </source>
</reference>
<dbReference type="InterPro" id="IPR007502">
    <property type="entry name" value="Helicase-assoc_dom"/>
</dbReference>
<evidence type="ECO:0000256" key="4">
    <source>
        <dbReference type="ARBA" id="ARBA00022475"/>
    </source>
</evidence>
<feature type="region of interest" description="Disordered" evidence="12">
    <location>
        <begin position="1038"/>
        <end position="1080"/>
    </location>
</feature>
<keyword evidence="5 13" id="KW-0812">Transmembrane</keyword>
<evidence type="ECO:0000256" key="3">
    <source>
        <dbReference type="ARBA" id="ARBA00022448"/>
    </source>
</evidence>
<keyword evidence="10 13" id="KW-0472">Membrane</keyword>
<evidence type="ECO:0000256" key="8">
    <source>
        <dbReference type="ARBA" id="ARBA00022989"/>
    </source>
</evidence>
<dbReference type="CDD" id="cd18791">
    <property type="entry name" value="SF2_C_RHA"/>
    <property type="match status" value="1"/>
</dbReference>
<dbReference type="GO" id="GO:0003723">
    <property type="term" value="F:RNA binding"/>
    <property type="evidence" value="ECO:0007669"/>
    <property type="project" value="TreeGrafter"/>
</dbReference>
<keyword evidence="7" id="KW-0965">Cell junction</keyword>
<feature type="domain" description="Helicase C-terminal" evidence="14">
    <location>
        <begin position="301"/>
        <end position="471"/>
    </location>
</feature>
<dbReference type="Pfam" id="PF00271">
    <property type="entry name" value="Helicase_C"/>
    <property type="match status" value="1"/>
</dbReference>
<dbReference type="InterPro" id="IPR001650">
    <property type="entry name" value="Helicase_C-like"/>
</dbReference>
<feature type="compositionally biased region" description="Polar residues" evidence="12">
    <location>
        <begin position="847"/>
        <end position="870"/>
    </location>
</feature>
<feature type="region of interest" description="Disordered" evidence="12">
    <location>
        <begin position="984"/>
        <end position="1005"/>
    </location>
</feature>
<protein>
    <submittedName>
        <fullName evidence="15">Innexin domain-containing protein</fullName>
    </submittedName>
</protein>
<feature type="transmembrane region" description="Helical" evidence="13">
    <location>
        <begin position="40"/>
        <end position="59"/>
    </location>
</feature>
<dbReference type="Gene3D" id="1.20.120.1080">
    <property type="match status" value="1"/>
</dbReference>
<feature type="region of interest" description="Disordered" evidence="12">
    <location>
        <begin position="188"/>
        <end position="222"/>
    </location>
</feature>
<feature type="compositionally biased region" description="Polar residues" evidence="12">
    <location>
        <begin position="985"/>
        <end position="1000"/>
    </location>
</feature>
<dbReference type="FunFam" id="3.40.50.300:FF:001528">
    <property type="entry name" value="ATP-dependent RNA helicase YTHDC2"/>
    <property type="match status" value="1"/>
</dbReference>
<dbReference type="GO" id="GO:0005921">
    <property type="term" value="C:gap junction"/>
    <property type="evidence" value="ECO:0007669"/>
    <property type="project" value="UniProtKB-SubCell"/>
</dbReference>
<comment type="subcellular location">
    <subcellularLocation>
        <location evidence="1">Cell junction</location>
        <location evidence="1">Gap junction</location>
    </subcellularLocation>
    <subcellularLocation>
        <location evidence="2">Cell membrane</location>
        <topology evidence="2">Multi-pass membrane protein</topology>
    </subcellularLocation>
</comment>
<dbReference type="AlphaFoldDB" id="A0AAD4NLV6"/>
<keyword evidence="9" id="KW-0406">Ion transport</keyword>
<evidence type="ECO:0000259" key="14">
    <source>
        <dbReference type="PROSITE" id="PS51194"/>
    </source>
</evidence>
<dbReference type="InterPro" id="IPR011709">
    <property type="entry name" value="DEAD-box_helicase_OB_fold"/>
</dbReference>
<keyword evidence="8 13" id="KW-1133">Transmembrane helix</keyword>
<organism evidence="15 16">
    <name type="scientific">Ditylenchus destructor</name>
    <dbReference type="NCBI Taxonomy" id="166010"/>
    <lineage>
        <taxon>Eukaryota</taxon>
        <taxon>Metazoa</taxon>
        <taxon>Ecdysozoa</taxon>
        <taxon>Nematoda</taxon>
        <taxon>Chromadorea</taxon>
        <taxon>Rhabditida</taxon>
        <taxon>Tylenchina</taxon>
        <taxon>Tylenchomorpha</taxon>
        <taxon>Sphaerularioidea</taxon>
        <taxon>Anguinidae</taxon>
        <taxon>Anguininae</taxon>
        <taxon>Ditylenchus</taxon>
    </lineage>
</organism>
<dbReference type="Pfam" id="PF07717">
    <property type="entry name" value="OB_NTP_bind"/>
    <property type="match status" value="1"/>
</dbReference>
<dbReference type="Pfam" id="PF00876">
    <property type="entry name" value="Innexin"/>
    <property type="match status" value="1"/>
</dbReference>
<feature type="region of interest" description="Disordered" evidence="12">
    <location>
        <begin position="843"/>
        <end position="890"/>
    </location>
</feature>
<evidence type="ECO:0000256" key="1">
    <source>
        <dbReference type="ARBA" id="ARBA00004610"/>
    </source>
</evidence>
<dbReference type="Proteomes" id="UP001201812">
    <property type="component" value="Unassembled WGS sequence"/>
</dbReference>
<evidence type="ECO:0000256" key="9">
    <source>
        <dbReference type="ARBA" id="ARBA00023065"/>
    </source>
</evidence>